<feature type="transmembrane region" description="Helical" evidence="8">
    <location>
        <begin position="390"/>
        <end position="411"/>
    </location>
</feature>
<feature type="transmembrane region" description="Helical" evidence="8">
    <location>
        <begin position="217"/>
        <end position="243"/>
    </location>
</feature>
<feature type="transmembrane region" description="Helical" evidence="8">
    <location>
        <begin position="146"/>
        <end position="165"/>
    </location>
</feature>
<dbReference type="Proteomes" id="UP001221838">
    <property type="component" value="Unassembled WGS sequence"/>
</dbReference>
<keyword evidence="5 8" id="KW-0812">Transmembrane</keyword>
<sequence length="456" mass="48326">MLPESVRLSILWASDFVWGPWTLAFLLGTGLFLTLRYRFVQVTRFPEAARTLVPAQQEGARGALTPFQAFMTALAASIGTGNIAGVATAVVSGGPGAVFWIWCYGFFATVIKLTEAMLGVRYRALKDGHVSAGPMYYLRDGLRSPALAWLYALVAGIAALTTTPFTQPNSMAVVLESQLHIPRGVSGVCIAVLAWLVIIGGVRSIGRVAEKLAPLKVGLYLLGGLWVILFHAGQLPAVFALIFREAFSMEAAGGGAAGVAMMTAMRYGLARGIYANEAGYGTAAVAYGSARSERPVQQGLNAVMEVFIVSFVTSSISALTVLVSGVWRSGATSTALVASAFNTAMPLVGGWVVAFCAFLFGYTTLIGWAYYGEQFLEYIVGAKVTRPYRWVYCGLIYFGAVGKPETVWAWGDLMNGLQIFPNMVGLIGLSGLVAAALRGQRRESPSPAAPGASGPP</sequence>
<dbReference type="Gene3D" id="1.20.1740.10">
    <property type="entry name" value="Amino acid/polyamine transporter I"/>
    <property type="match status" value="1"/>
</dbReference>
<evidence type="ECO:0000256" key="6">
    <source>
        <dbReference type="ARBA" id="ARBA00022989"/>
    </source>
</evidence>
<feature type="transmembrane region" description="Helical" evidence="8">
    <location>
        <begin position="249"/>
        <end position="269"/>
    </location>
</feature>
<dbReference type="NCBIfam" id="TIGR00835">
    <property type="entry name" value="agcS"/>
    <property type="match status" value="1"/>
</dbReference>
<protein>
    <submittedName>
        <fullName evidence="9">Amino acid carrier protein</fullName>
    </submittedName>
</protein>
<evidence type="ECO:0000256" key="7">
    <source>
        <dbReference type="ARBA" id="ARBA00023136"/>
    </source>
</evidence>
<feature type="transmembrane region" description="Helical" evidence="8">
    <location>
        <begin position="97"/>
        <end position="114"/>
    </location>
</feature>
<evidence type="ECO:0000313" key="10">
    <source>
        <dbReference type="Proteomes" id="UP001221838"/>
    </source>
</evidence>
<feature type="transmembrane region" description="Helical" evidence="8">
    <location>
        <begin position="185"/>
        <end position="205"/>
    </location>
</feature>
<evidence type="ECO:0000256" key="4">
    <source>
        <dbReference type="ARBA" id="ARBA00022475"/>
    </source>
</evidence>
<gene>
    <name evidence="9" type="ORF">POL68_09180</name>
</gene>
<feature type="transmembrane region" description="Helical" evidence="8">
    <location>
        <begin position="347"/>
        <end position="370"/>
    </location>
</feature>
<evidence type="ECO:0000256" key="3">
    <source>
        <dbReference type="ARBA" id="ARBA00022448"/>
    </source>
</evidence>
<keyword evidence="6 8" id="KW-1133">Transmembrane helix</keyword>
<dbReference type="EMBL" id="JAQNDM010000002">
    <property type="protein sequence ID" value="MDC0708639.1"/>
    <property type="molecule type" value="Genomic_DNA"/>
</dbReference>
<evidence type="ECO:0000256" key="5">
    <source>
        <dbReference type="ARBA" id="ARBA00022692"/>
    </source>
</evidence>
<comment type="similarity">
    <text evidence="2 8">Belongs to the alanine or glycine:cation symporter (AGCS) (TC 2.A.25) family.</text>
</comment>
<evidence type="ECO:0000256" key="1">
    <source>
        <dbReference type="ARBA" id="ARBA00004651"/>
    </source>
</evidence>
<evidence type="ECO:0000256" key="2">
    <source>
        <dbReference type="ARBA" id="ARBA00009261"/>
    </source>
</evidence>
<evidence type="ECO:0000256" key="8">
    <source>
        <dbReference type="RuleBase" id="RU363064"/>
    </source>
</evidence>
<organism evidence="9 10">
    <name type="scientific">Stigmatella ashevillensis</name>
    <dbReference type="NCBI Taxonomy" id="2995309"/>
    <lineage>
        <taxon>Bacteria</taxon>
        <taxon>Pseudomonadati</taxon>
        <taxon>Myxococcota</taxon>
        <taxon>Myxococcia</taxon>
        <taxon>Myxococcales</taxon>
        <taxon>Cystobacterineae</taxon>
        <taxon>Archangiaceae</taxon>
        <taxon>Stigmatella</taxon>
    </lineage>
</organism>
<proteinExistence type="inferred from homology"/>
<keyword evidence="7 8" id="KW-0472">Membrane</keyword>
<dbReference type="InterPro" id="IPR001463">
    <property type="entry name" value="Na/Ala_symport"/>
</dbReference>
<reference evidence="9 10" key="1">
    <citation type="submission" date="2022-11" db="EMBL/GenBank/DDBJ databases">
        <title>Minimal conservation of predation-associated metabolite biosynthetic gene clusters underscores biosynthetic potential of Myxococcota including descriptions for ten novel species: Archangium lansinium sp. nov., Myxococcus landrumus sp. nov., Nannocystis bai.</title>
        <authorList>
            <person name="Ahearne A."/>
            <person name="Stevens C."/>
            <person name="Dowd S."/>
        </authorList>
    </citation>
    <scope>NUCLEOTIDE SEQUENCE [LARGE SCALE GENOMIC DNA]</scope>
    <source>
        <strain evidence="9 10">NCWAL01</strain>
    </source>
</reference>
<dbReference type="Pfam" id="PF01235">
    <property type="entry name" value="Na_Ala_symp"/>
    <property type="match status" value="1"/>
</dbReference>
<dbReference type="PRINTS" id="PR00175">
    <property type="entry name" value="NAALASMPORT"/>
</dbReference>
<feature type="transmembrane region" description="Helical" evidence="8">
    <location>
        <begin position="69"/>
        <end position="91"/>
    </location>
</feature>
<dbReference type="RefSeq" id="WP_272136590.1">
    <property type="nucleotide sequence ID" value="NZ_JAQNDM010000002.1"/>
</dbReference>
<evidence type="ECO:0000313" key="9">
    <source>
        <dbReference type="EMBL" id="MDC0708639.1"/>
    </source>
</evidence>
<keyword evidence="3 8" id="KW-0813">Transport</keyword>
<comment type="subcellular location">
    <subcellularLocation>
        <location evidence="1 8">Cell membrane</location>
        <topology evidence="1 8">Multi-pass membrane protein</topology>
    </subcellularLocation>
</comment>
<comment type="caution">
    <text evidence="9">The sequence shown here is derived from an EMBL/GenBank/DDBJ whole genome shotgun (WGS) entry which is preliminary data.</text>
</comment>
<feature type="transmembrane region" description="Helical" evidence="8">
    <location>
        <begin position="417"/>
        <end position="437"/>
    </location>
</feature>
<feature type="transmembrane region" description="Helical" evidence="8">
    <location>
        <begin position="302"/>
        <end position="327"/>
    </location>
</feature>
<dbReference type="PANTHER" id="PTHR30330">
    <property type="entry name" value="AGSS FAMILY TRANSPORTER, SODIUM-ALANINE"/>
    <property type="match status" value="1"/>
</dbReference>
<feature type="transmembrane region" description="Helical" evidence="8">
    <location>
        <begin position="16"/>
        <end position="35"/>
    </location>
</feature>
<name>A0ABT5D6E2_9BACT</name>
<dbReference type="PANTHER" id="PTHR30330:SF3">
    <property type="entry name" value="TRANSCRIPTIONAL REGULATOR, LRP FAMILY"/>
    <property type="match status" value="1"/>
</dbReference>
<accession>A0ABT5D6E2</accession>
<keyword evidence="4 8" id="KW-1003">Cell membrane</keyword>
<keyword evidence="10" id="KW-1185">Reference proteome</keyword>
<keyword evidence="8" id="KW-0769">Symport</keyword>